<dbReference type="InterPro" id="IPR004846">
    <property type="entry name" value="T2SS/T3SS_dom"/>
</dbReference>
<evidence type="ECO:0000259" key="2">
    <source>
        <dbReference type="Pfam" id="PF00263"/>
    </source>
</evidence>
<dbReference type="GO" id="GO:0015627">
    <property type="term" value="C:type II protein secretion system complex"/>
    <property type="evidence" value="ECO:0007669"/>
    <property type="project" value="TreeGrafter"/>
</dbReference>
<organism evidence="3 4">
    <name type="scientific">Candidatus Accumulibacter vicinus</name>
    <dbReference type="NCBI Taxonomy" id="2954382"/>
    <lineage>
        <taxon>Bacteria</taxon>
        <taxon>Pseudomonadati</taxon>
        <taxon>Pseudomonadota</taxon>
        <taxon>Betaproteobacteria</taxon>
        <taxon>Candidatus Accumulibacter</taxon>
    </lineage>
</organism>
<name>A0A084XY59_9PROT</name>
<protein>
    <submittedName>
        <fullName evidence="3">General secretion pathway protein D</fullName>
    </submittedName>
</protein>
<accession>A0A084XY59</accession>
<dbReference type="EMBL" id="JDSS02000028">
    <property type="protein sequence ID" value="KFB67403.1"/>
    <property type="molecule type" value="Genomic_DNA"/>
</dbReference>
<reference evidence="3 4" key="1">
    <citation type="submission" date="2014-07" db="EMBL/GenBank/DDBJ databases">
        <title>Expanding our view of genomic diversity in Candidatus Accumulibacter clades.</title>
        <authorList>
            <person name="Skennerton C.T."/>
            <person name="Barr J.J."/>
            <person name="Slater F.R."/>
            <person name="Bond P.L."/>
            <person name="Tyson G.W."/>
        </authorList>
    </citation>
    <scope>NUCLEOTIDE SEQUENCE [LARGE SCALE GENOMIC DNA]</scope>
    <source>
        <strain evidence="4">SK-01</strain>
    </source>
</reference>
<dbReference type="Pfam" id="PF00263">
    <property type="entry name" value="Secretin"/>
    <property type="match status" value="1"/>
</dbReference>
<evidence type="ECO:0000313" key="4">
    <source>
        <dbReference type="Proteomes" id="UP000019812"/>
    </source>
</evidence>
<gene>
    <name evidence="3" type="primary">xpsD_2</name>
    <name evidence="3" type="ORF">CAPSK01_003162</name>
</gene>
<dbReference type="PANTHER" id="PTHR30332">
    <property type="entry name" value="PROBABLE GENERAL SECRETION PATHWAY PROTEIN D"/>
    <property type="match status" value="1"/>
</dbReference>
<dbReference type="Proteomes" id="UP000019812">
    <property type="component" value="Unassembled WGS sequence"/>
</dbReference>
<dbReference type="STRING" id="1457154.CAPSK01_003162"/>
<comment type="caution">
    <text evidence="3">The sequence shown here is derived from an EMBL/GenBank/DDBJ whole genome shotgun (WGS) entry which is preliminary data.</text>
</comment>
<dbReference type="AlphaFoldDB" id="A0A084XY59"/>
<proteinExistence type="inferred from homology"/>
<dbReference type="InterPro" id="IPR001775">
    <property type="entry name" value="GspD/PilQ"/>
</dbReference>
<dbReference type="PRINTS" id="PR00811">
    <property type="entry name" value="BCTERIALGSPD"/>
</dbReference>
<dbReference type="InterPro" id="IPR050810">
    <property type="entry name" value="Bact_Secretion_Sys_Channel"/>
</dbReference>
<evidence type="ECO:0000256" key="1">
    <source>
        <dbReference type="RuleBase" id="RU004003"/>
    </source>
</evidence>
<dbReference type="PANTHER" id="PTHR30332:SF17">
    <property type="entry name" value="TYPE IV PILIATION SYSTEM PROTEIN DR_0774-RELATED"/>
    <property type="match status" value="1"/>
</dbReference>
<evidence type="ECO:0000313" key="3">
    <source>
        <dbReference type="EMBL" id="KFB67403.1"/>
    </source>
</evidence>
<comment type="similarity">
    <text evidence="1">Belongs to the bacterial secretin family.</text>
</comment>
<feature type="domain" description="Type II/III secretion system secretin-like" evidence="2">
    <location>
        <begin position="141"/>
        <end position="319"/>
    </location>
</feature>
<sequence>MIVSPGSGVVLVKAFPAEIRSVENFLRITQLIVERQVMLEAKIIEVELNQEFQSGVNWNHFGGSKNRFAYGAVQPGIVLNTPNKAGFDASNVVQSGAGGIFGNGVGVLPGAGGIAATTRLGNGFFGLAFQSANFAALLNFLETQGNVQVLSSPRIASINNQKAVLKVGIDEFFVTNVSSTVTSTGNSNVTTPNITLQPFFSGIALDVTPQIDGENNIVLHIHPSISLVKEKQKVIDLGTLGVFTLPLANSAVNETDSVVRVQDGNIVAIGGLMKQEQVSDANGFPGTTTSSTWGLLFGTRDSHLRKRELVILIKPTIIRNDSGWKDDLIETQGRIQQLDPRLARPPQTGQ</sequence>
<dbReference type="GO" id="GO:0009306">
    <property type="term" value="P:protein secretion"/>
    <property type="evidence" value="ECO:0007669"/>
    <property type="project" value="InterPro"/>
</dbReference>